<dbReference type="InterPro" id="IPR024072">
    <property type="entry name" value="DHFR-like_dom_sf"/>
</dbReference>
<reference evidence="2 3" key="1">
    <citation type="submission" date="2019-10" db="EMBL/GenBank/DDBJ databases">
        <authorList>
            <person name="Karimi E."/>
        </authorList>
    </citation>
    <scope>NUCLEOTIDE SEQUENCE [LARGE SCALE GENOMIC DNA]</scope>
    <source>
        <strain evidence="2">Exiguobacterium sp. 9Y</strain>
    </source>
</reference>
<evidence type="ECO:0000313" key="3">
    <source>
        <dbReference type="Proteomes" id="UP000439752"/>
    </source>
</evidence>
<dbReference type="PANTHER" id="PTHR38011:SF11">
    <property type="entry name" value="2,5-DIAMINO-6-RIBOSYLAMINO-4(3H)-PYRIMIDINONE 5'-PHOSPHATE REDUCTASE"/>
    <property type="match status" value="1"/>
</dbReference>
<dbReference type="Proteomes" id="UP000439752">
    <property type="component" value="Unassembled WGS sequence"/>
</dbReference>
<evidence type="ECO:0000313" key="2">
    <source>
        <dbReference type="EMBL" id="VWX36105.1"/>
    </source>
</evidence>
<dbReference type="GO" id="GO:0009231">
    <property type="term" value="P:riboflavin biosynthetic process"/>
    <property type="evidence" value="ECO:0007669"/>
    <property type="project" value="InterPro"/>
</dbReference>
<feature type="domain" description="Bacterial bifunctional deaminase-reductase C-terminal" evidence="1">
    <location>
        <begin position="4"/>
        <end position="174"/>
    </location>
</feature>
<gene>
    <name evidence="2" type="ORF">EXIGUO9Y_270137</name>
</gene>
<keyword evidence="3" id="KW-1185">Reference proteome</keyword>
<sequence length="186" mass="21610">MRPIVYSFQVSLDGYLEDEQGLLPFTPDPELHRYFNDYEKQFDTHFYGRKLYEMMHPFWSNVSDTEEVAEIRDYALIWTGIEKIVFSRTLTHVDGNARLATGTIEEEVERLRGMPGKRISVGGANLAAQFMQRDLIDEYHVVVYPVLLGGGKRMFGRLDQPLALRLVEQRHFASSGCVVLRYERTR</sequence>
<dbReference type="RefSeq" id="WP_159173438.1">
    <property type="nucleotide sequence ID" value="NZ_LR732312.1"/>
</dbReference>
<dbReference type="Gene3D" id="3.40.430.10">
    <property type="entry name" value="Dihydrofolate Reductase, subunit A"/>
    <property type="match status" value="1"/>
</dbReference>
<organism evidence="2 3">
    <name type="scientific">Exiguobacterium oxidotolerans</name>
    <dbReference type="NCBI Taxonomy" id="223958"/>
    <lineage>
        <taxon>Bacteria</taxon>
        <taxon>Bacillati</taxon>
        <taxon>Bacillota</taxon>
        <taxon>Bacilli</taxon>
        <taxon>Bacillales</taxon>
        <taxon>Bacillales Family XII. Incertae Sedis</taxon>
        <taxon>Exiguobacterium</taxon>
    </lineage>
</organism>
<accession>A0A653IBI9</accession>
<dbReference type="InterPro" id="IPR050765">
    <property type="entry name" value="Riboflavin_Biosynth_HTPR"/>
</dbReference>
<evidence type="ECO:0000259" key="1">
    <source>
        <dbReference type="Pfam" id="PF01872"/>
    </source>
</evidence>
<proteinExistence type="predicted"/>
<dbReference type="PANTHER" id="PTHR38011">
    <property type="entry name" value="DIHYDROFOLATE REDUCTASE FAMILY PROTEIN (AFU_ORTHOLOGUE AFUA_8G06820)"/>
    <property type="match status" value="1"/>
</dbReference>
<dbReference type="GO" id="GO:0008703">
    <property type="term" value="F:5-amino-6-(5-phosphoribosylamino)uracil reductase activity"/>
    <property type="evidence" value="ECO:0007669"/>
    <property type="project" value="InterPro"/>
</dbReference>
<dbReference type="EMBL" id="CABWKQ010000020">
    <property type="protein sequence ID" value="VWX36105.1"/>
    <property type="molecule type" value="Genomic_DNA"/>
</dbReference>
<name>A0A653IBI9_9BACL</name>
<protein>
    <submittedName>
        <fullName evidence="2">Deaminase</fullName>
    </submittedName>
</protein>
<dbReference type="SUPFAM" id="SSF53597">
    <property type="entry name" value="Dihydrofolate reductase-like"/>
    <property type="match status" value="1"/>
</dbReference>
<dbReference type="InterPro" id="IPR002734">
    <property type="entry name" value="RibDG_C"/>
</dbReference>
<dbReference type="Pfam" id="PF01872">
    <property type="entry name" value="RibD_C"/>
    <property type="match status" value="1"/>
</dbReference>
<dbReference type="AlphaFoldDB" id="A0A653IBI9"/>